<evidence type="ECO:0008006" key="2">
    <source>
        <dbReference type="Google" id="ProtNLM"/>
    </source>
</evidence>
<protein>
    <recommendedName>
        <fullName evidence="2">Histone deacetylase domain-containing protein</fullName>
    </recommendedName>
</protein>
<reference evidence="1" key="1">
    <citation type="journal article" date="2014" name="Front. Microbiol.">
        <title>High frequency of phylogenetically diverse reductive dehalogenase-homologous genes in deep subseafloor sedimentary metagenomes.</title>
        <authorList>
            <person name="Kawai M."/>
            <person name="Futagami T."/>
            <person name="Toyoda A."/>
            <person name="Takaki Y."/>
            <person name="Nishi S."/>
            <person name="Hori S."/>
            <person name="Arai W."/>
            <person name="Tsubouchi T."/>
            <person name="Morono Y."/>
            <person name="Uchiyama I."/>
            <person name="Ito T."/>
            <person name="Fujiyama A."/>
            <person name="Inagaki F."/>
            <person name="Takami H."/>
        </authorList>
    </citation>
    <scope>NUCLEOTIDE SEQUENCE</scope>
    <source>
        <strain evidence="1">Expedition CK06-06</strain>
    </source>
</reference>
<organism evidence="1">
    <name type="scientific">marine sediment metagenome</name>
    <dbReference type="NCBI Taxonomy" id="412755"/>
    <lineage>
        <taxon>unclassified sequences</taxon>
        <taxon>metagenomes</taxon>
        <taxon>ecological metagenomes</taxon>
    </lineage>
</organism>
<dbReference type="EMBL" id="BARS01008174">
    <property type="protein sequence ID" value="GAF74990.1"/>
    <property type="molecule type" value="Genomic_DNA"/>
</dbReference>
<comment type="caution">
    <text evidence="1">The sequence shown here is derived from an EMBL/GenBank/DDBJ whole genome shotgun (WGS) entry which is preliminary data.</text>
</comment>
<dbReference type="InterPro" id="IPR037138">
    <property type="entry name" value="His_deacetylse_dom_sf"/>
</dbReference>
<name>X0TFZ6_9ZZZZ</name>
<dbReference type="AlphaFoldDB" id="X0TFZ6"/>
<dbReference type="Gene3D" id="3.40.800.20">
    <property type="entry name" value="Histone deacetylase domain"/>
    <property type="match status" value="1"/>
</dbReference>
<accession>X0TFZ6</accession>
<proteinExistence type="predicted"/>
<dbReference type="InterPro" id="IPR023696">
    <property type="entry name" value="Ureohydrolase_dom_sf"/>
</dbReference>
<feature type="non-terminal residue" evidence="1">
    <location>
        <position position="56"/>
    </location>
</feature>
<evidence type="ECO:0000313" key="1">
    <source>
        <dbReference type="EMBL" id="GAF74990.1"/>
    </source>
</evidence>
<gene>
    <name evidence="1" type="ORF">S01H1_15642</name>
</gene>
<sequence>MTGIIYHDDFLNHHTGFGHPEQPERVSEIIKELKKADFSEKLVWDEPRLATIDEIS</sequence>
<dbReference type="SUPFAM" id="SSF52768">
    <property type="entry name" value="Arginase/deacetylase"/>
    <property type="match status" value="1"/>
</dbReference>